<dbReference type="Proteomes" id="UP000283090">
    <property type="component" value="Unassembled WGS sequence"/>
</dbReference>
<keyword evidence="2" id="KW-1185">Reference proteome</keyword>
<dbReference type="Gene3D" id="2.80.10.50">
    <property type="match status" value="1"/>
</dbReference>
<comment type="caution">
    <text evidence="1">The sequence shown here is derived from an EMBL/GenBank/DDBJ whole genome shotgun (WGS) entry which is preliminary data.</text>
</comment>
<gene>
    <name evidence="1" type="ORF">DFL_003076</name>
</gene>
<reference evidence="1 2" key="1">
    <citation type="submission" date="2019-01" db="EMBL/GenBank/DDBJ databases">
        <title>Intercellular communication is required for trap formation in the nematode-trapping fungus Duddingtonia flagrans.</title>
        <authorList>
            <person name="Youssar L."/>
            <person name="Wernet V."/>
            <person name="Hensel N."/>
            <person name="Hildebrandt H.-G."/>
            <person name="Fischer R."/>
        </authorList>
    </citation>
    <scope>NUCLEOTIDE SEQUENCE [LARGE SCALE GENOMIC DNA]</scope>
    <source>
        <strain evidence="1 2">CBS H-5679</strain>
    </source>
</reference>
<name>A0A437ACC3_ARTFL</name>
<dbReference type="PANTHER" id="PTHR39244:SF5">
    <property type="entry name" value="NATTERIN-3-LIKE"/>
    <property type="match status" value="1"/>
</dbReference>
<dbReference type="OrthoDB" id="4948898at2759"/>
<dbReference type="Pfam" id="PF03318">
    <property type="entry name" value="ETX_MTX2"/>
    <property type="match status" value="1"/>
</dbReference>
<dbReference type="CDD" id="cd23424">
    <property type="entry name" value="beta-trefoil_Ricin_BEL-like"/>
    <property type="match status" value="1"/>
</dbReference>
<evidence type="ECO:0000313" key="1">
    <source>
        <dbReference type="EMBL" id="RVD88913.1"/>
    </source>
</evidence>
<dbReference type="Gene3D" id="2.170.15.10">
    <property type="entry name" value="Proaerolysin, chain A, domain 3"/>
    <property type="match status" value="1"/>
</dbReference>
<protein>
    <submittedName>
        <fullName evidence="1">Uncharacterized protein</fullName>
    </submittedName>
</protein>
<evidence type="ECO:0000313" key="2">
    <source>
        <dbReference type="Proteomes" id="UP000283090"/>
    </source>
</evidence>
<dbReference type="InterPro" id="IPR004991">
    <property type="entry name" value="Aerolysin-like"/>
</dbReference>
<dbReference type="EMBL" id="SAEB01000003">
    <property type="protein sequence ID" value="RVD88913.1"/>
    <property type="molecule type" value="Genomic_DNA"/>
</dbReference>
<dbReference type="InterPro" id="IPR053237">
    <property type="entry name" value="Natterin_C"/>
</dbReference>
<proteinExistence type="predicted"/>
<dbReference type="SUPFAM" id="SSF56973">
    <property type="entry name" value="Aerolisin/ETX pore-forming domain"/>
    <property type="match status" value="1"/>
</dbReference>
<dbReference type="PANTHER" id="PTHR39244">
    <property type="entry name" value="NATTERIN-4"/>
    <property type="match status" value="1"/>
</dbReference>
<dbReference type="RefSeq" id="XP_067494457.1">
    <property type="nucleotide sequence ID" value="XM_067631963.1"/>
</dbReference>
<organism evidence="1 2">
    <name type="scientific">Arthrobotrys flagrans</name>
    <name type="common">Nematode-trapping fungus</name>
    <name type="synonym">Trichothecium flagrans</name>
    <dbReference type="NCBI Taxonomy" id="97331"/>
    <lineage>
        <taxon>Eukaryota</taxon>
        <taxon>Fungi</taxon>
        <taxon>Dikarya</taxon>
        <taxon>Ascomycota</taxon>
        <taxon>Pezizomycotina</taxon>
        <taxon>Orbiliomycetes</taxon>
        <taxon>Orbiliales</taxon>
        <taxon>Orbiliaceae</taxon>
        <taxon>Arthrobotrys</taxon>
    </lineage>
</organism>
<sequence>MEETTKTKFFIPPATIRVRLVGVLSRAALFSNPRYDGVLKQVPMAELYDDQWFYVIPGTGDKASFYRLKSAYTNEAVYLNRGKAGTFDFNSSFDDQFFSFEAGTGSRVGTFRLVCPATNAVLFSRANSSDPPVGSIPAGAFFDDQWFSFAYEDMELQSIKYDIDEHKILEVQPVSIATKTARNETEDTQISTVTFSESIEEERTFNSELGTKLGVSVEASVGIPLVAESKVTVSTEISTTIAWGTATRTTKSWSDAIQITTGPFKVYKIYASARRSRFTVPFTAIWKSKSTGQTMQTAGSYGGVSVYDFETTYSEVTNP</sequence>
<dbReference type="VEuPathDB" id="FungiDB:DFL_003076"/>
<accession>A0A437ACC3</accession>
<dbReference type="GeneID" id="93585387"/>
<dbReference type="AlphaFoldDB" id="A0A437ACC3"/>